<reference evidence="2" key="1">
    <citation type="submission" date="2023-06" db="EMBL/GenBank/DDBJ databases">
        <authorList>
            <person name="Delattre M."/>
        </authorList>
    </citation>
    <scope>NUCLEOTIDE SEQUENCE</scope>
    <source>
        <strain evidence="2">AF72</strain>
    </source>
</reference>
<name>A0AA36G8V7_9BILA</name>
<sequence>MPSITPDSAASKAAFDFPTIHETSQAIDVPWRDEEQTSITLPVHPTASAHLGVGKPSGSESSMSIRSLSDSDDEPAPPRNGSQSFFRLSEAVSSESDPDEYVIIVDGAGNRQDSKLRKGTPHPSGASSRGRAQPRAFINPEHRRSASNDSKRSPSMTRNSLIPAISFDEKSPRLTDSQESLLEDEERLDALLLEATTSPTSRKNVTFSDVVQNSPRPLLRTSSSYRLRGCKSILKKEDKHRESIRRLLEYAGERLYKDLCMLVEERDRVVAAIELTPSGTADMSPDSAQAHINYRDQLLQNKGTLDTKIDGVWRKLKNAPIDFVTLQCAWIFAAKTDRNHPPQNSFITIDRKKKSDIELASEYAQKLAKMRLELIRKDSEHEDEGYLSLLQRVSRTLGSHDALHLIAKARDIEIKDRP</sequence>
<feature type="non-terminal residue" evidence="2">
    <location>
        <position position="1"/>
    </location>
</feature>
<proteinExistence type="predicted"/>
<evidence type="ECO:0000256" key="1">
    <source>
        <dbReference type="SAM" id="MobiDB-lite"/>
    </source>
</evidence>
<feature type="region of interest" description="Disordered" evidence="1">
    <location>
        <begin position="107"/>
        <end position="177"/>
    </location>
</feature>
<keyword evidence="3" id="KW-1185">Reference proteome</keyword>
<feature type="compositionally biased region" description="Low complexity" evidence="1">
    <location>
        <begin position="57"/>
        <end position="68"/>
    </location>
</feature>
<accession>A0AA36G8V7</accession>
<dbReference type="Proteomes" id="UP001177023">
    <property type="component" value="Unassembled WGS sequence"/>
</dbReference>
<feature type="region of interest" description="Disordered" evidence="1">
    <location>
        <begin position="1"/>
        <end position="83"/>
    </location>
</feature>
<feature type="compositionally biased region" description="Basic and acidic residues" evidence="1">
    <location>
        <begin position="140"/>
        <end position="152"/>
    </location>
</feature>
<dbReference type="EMBL" id="CATQJA010002691">
    <property type="protein sequence ID" value="CAJ0584328.1"/>
    <property type="molecule type" value="Genomic_DNA"/>
</dbReference>
<dbReference type="AlphaFoldDB" id="A0AA36G8V7"/>
<evidence type="ECO:0000313" key="3">
    <source>
        <dbReference type="Proteomes" id="UP001177023"/>
    </source>
</evidence>
<gene>
    <name evidence="2" type="ORF">MSPICULIGERA_LOCUS22387</name>
</gene>
<comment type="caution">
    <text evidence="2">The sequence shown here is derived from an EMBL/GenBank/DDBJ whole genome shotgun (WGS) entry which is preliminary data.</text>
</comment>
<organism evidence="2 3">
    <name type="scientific">Mesorhabditis spiculigera</name>
    <dbReference type="NCBI Taxonomy" id="96644"/>
    <lineage>
        <taxon>Eukaryota</taxon>
        <taxon>Metazoa</taxon>
        <taxon>Ecdysozoa</taxon>
        <taxon>Nematoda</taxon>
        <taxon>Chromadorea</taxon>
        <taxon>Rhabditida</taxon>
        <taxon>Rhabditina</taxon>
        <taxon>Rhabditomorpha</taxon>
        <taxon>Rhabditoidea</taxon>
        <taxon>Rhabditidae</taxon>
        <taxon>Mesorhabditinae</taxon>
        <taxon>Mesorhabditis</taxon>
    </lineage>
</organism>
<protein>
    <submittedName>
        <fullName evidence="2">Uncharacterized protein</fullName>
    </submittedName>
</protein>
<evidence type="ECO:0000313" key="2">
    <source>
        <dbReference type="EMBL" id="CAJ0584328.1"/>
    </source>
</evidence>